<dbReference type="RefSeq" id="WP_148075567.1">
    <property type="nucleotide sequence ID" value="NZ_CP042913.1"/>
</dbReference>
<protein>
    <submittedName>
        <fullName evidence="1">Uncharacterized protein</fullName>
    </submittedName>
</protein>
<sequence>MTAGSPHSNRSEVLHRFFAGITEYTFTSRLGVADPPLIDYLSGLLTHFVRTDAIYGLRTPTGERLLEVTDMLAEAQARQGPARRRVHRHIGDFTLFWLGVYPETAENRRKQTKDSLISYQDQGKRNYFLASQLPADNSSTPDDVLERLSDRFELCVYGLGEVRKQWAEREGDDDAPILLG</sequence>
<organism evidence="1 2">
    <name type="scientific">Bythopirellula goksoeyrii</name>
    <dbReference type="NCBI Taxonomy" id="1400387"/>
    <lineage>
        <taxon>Bacteria</taxon>
        <taxon>Pseudomonadati</taxon>
        <taxon>Planctomycetota</taxon>
        <taxon>Planctomycetia</taxon>
        <taxon>Pirellulales</taxon>
        <taxon>Lacipirellulaceae</taxon>
        <taxon>Bythopirellula</taxon>
    </lineage>
</organism>
<evidence type="ECO:0000313" key="2">
    <source>
        <dbReference type="Proteomes" id="UP000323917"/>
    </source>
</evidence>
<dbReference type="Proteomes" id="UP000323917">
    <property type="component" value="Chromosome"/>
</dbReference>
<name>A0A5B9QE18_9BACT</name>
<dbReference type="OrthoDB" id="7061165at2"/>
<dbReference type="EMBL" id="CP042913">
    <property type="protein sequence ID" value="QEG37317.1"/>
    <property type="molecule type" value="Genomic_DNA"/>
</dbReference>
<evidence type="ECO:0000313" key="1">
    <source>
        <dbReference type="EMBL" id="QEG37317.1"/>
    </source>
</evidence>
<accession>A0A5B9QE18</accession>
<dbReference type="AlphaFoldDB" id="A0A5B9QE18"/>
<keyword evidence="2" id="KW-1185">Reference proteome</keyword>
<proteinExistence type="predicted"/>
<dbReference type="KEGG" id="bgok:Pr1d_46580"/>
<reference evidence="1 2" key="1">
    <citation type="submission" date="2019-08" db="EMBL/GenBank/DDBJ databases">
        <title>Deep-cultivation of Planctomycetes and their phenomic and genomic characterization uncovers novel biology.</title>
        <authorList>
            <person name="Wiegand S."/>
            <person name="Jogler M."/>
            <person name="Boedeker C."/>
            <person name="Pinto D."/>
            <person name="Vollmers J."/>
            <person name="Rivas-Marin E."/>
            <person name="Kohn T."/>
            <person name="Peeters S.H."/>
            <person name="Heuer A."/>
            <person name="Rast P."/>
            <person name="Oberbeckmann S."/>
            <person name="Bunk B."/>
            <person name="Jeske O."/>
            <person name="Meyerdierks A."/>
            <person name="Storesund J.E."/>
            <person name="Kallscheuer N."/>
            <person name="Luecker S."/>
            <person name="Lage O.M."/>
            <person name="Pohl T."/>
            <person name="Merkel B.J."/>
            <person name="Hornburger P."/>
            <person name="Mueller R.-W."/>
            <person name="Bruemmer F."/>
            <person name="Labrenz M."/>
            <person name="Spormann A.M."/>
            <person name="Op den Camp H."/>
            <person name="Overmann J."/>
            <person name="Amann R."/>
            <person name="Jetten M.S.M."/>
            <person name="Mascher T."/>
            <person name="Medema M.H."/>
            <person name="Devos D.P."/>
            <person name="Kaster A.-K."/>
            <person name="Ovreas L."/>
            <person name="Rohde M."/>
            <person name="Galperin M.Y."/>
            <person name="Jogler C."/>
        </authorList>
    </citation>
    <scope>NUCLEOTIDE SEQUENCE [LARGE SCALE GENOMIC DNA]</scope>
    <source>
        <strain evidence="1 2">Pr1d</strain>
    </source>
</reference>
<gene>
    <name evidence="1" type="ORF">Pr1d_46580</name>
</gene>